<sequence length="509" mass="58267">MIFAFVFSFCIKWTIDTKNNNIKRGIFTVPLRYNEYSPINLSLPVVLANFNASKTPILFFGPGNGNGNIPDTFEFVNSNFPDNPLLFIGYRGIDSDPSPKDHEFKSLTRIELKNVNDRFLSKVINKTFQNEKFQLSDFWITQRALDVLHFLSLEPLLSNYYHIIAIGEDGSRIAHQVAATIGNENNPNSKKIVRIAMVGASVLSWPIQHNDTTTRLLAVIRSRCRRNQTCPYKNVKWIPPLDKMPKHSYGIFNVQRDRIEFSISYQLRIPSMIPNALDFLQTITDGSTLGYIALTSFSGPETMSIKWSDVALHVCAQPFDKSLFYLPSFKLICPYLPPIEYFGFHNESSSNFSSQIQENTKITQPILIVAGEFDLPRPKTVIDFYKNMSSIPSLVDHIILNLTSSRFELLRPDVLKAILNYLNDGNTTFVIDPPQLPFKAWKTKLSSTRMMKFTIFSGIAISVIAVVFAYYKSNKDELNSDYKPDKAKEAARQKWYQEQERQNKKQKTN</sequence>
<dbReference type="EMBL" id="JAPFFF010000005">
    <property type="protein sequence ID" value="KAK8889107.1"/>
    <property type="molecule type" value="Genomic_DNA"/>
</dbReference>
<reference evidence="3 4" key="1">
    <citation type="submission" date="2024-04" db="EMBL/GenBank/DDBJ databases">
        <title>Tritrichomonas musculus Genome.</title>
        <authorList>
            <person name="Alves-Ferreira E."/>
            <person name="Grigg M."/>
            <person name="Lorenzi H."/>
            <person name="Galac M."/>
        </authorList>
    </citation>
    <scope>NUCLEOTIDE SEQUENCE [LARGE SCALE GENOMIC DNA]</scope>
    <source>
        <strain evidence="3 4">EAF2021</strain>
    </source>
</reference>
<accession>A0ABR2KDY7</accession>
<comment type="caution">
    <text evidence="3">The sequence shown here is derived from an EMBL/GenBank/DDBJ whole genome shotgun (WGS) entry which is preliminary data.</text>
</comment>
<name>A0ABR2KDY7_9EUKA</name>
<protein>
    <recommendedName>
        <fullName evidence="5">Clan SC, family S33, methylesterase-like serine peptidase</fullName>
    </recommendedName>
</protein>
<feature type="compositionally biased region" description="Basic and acidic residues" evidence="1">
    <location>
        <begin position="477"/>
        <end position="503"/>
    </location>
</feature>
<evidence type="ECO:0000313" key="4">
    <source>
        <dbReference type="Proteomes" id="UP001470230"/>
    </source>
</evidence>
<proteinExistence type="predicted"/>
<feature type="transmembrane region" description="Helical" evidence="2">
    <location>
        <begin position="453"/>
        <end position="471"/>
    </location>
</feature>
<keyword evidence="2" id="KW-0472">Membrane</keyword>
<gene>
    <name evidence="3" type="ORF">M9Y10_033851</name>
</gene>
<evidence type="ECO:0000256" key="2">
    <source>
        <dbReference type="SAM" id="Phobius"/>
    </source>
</evidence>
<evidence type="ECO:0008006" key="5">
    <source>
        <dbReference type="Google" id="ProtNLM"/>
    </source>
</evidence>
<organism evidence="3 4">
    <name type="scientific">Tritrichomonas musculus</name>
    <dbReference type="NCBI Taxonomy" id="1915356"/>
    <lineage>
        <taxon>Eukaryota</taxon>
        <taxon>Metamonada</taxon>
        <taxon>Parabasalia</taxon>
        <taxon>Tritrichomonadida</taxon>
        <taxon>Tritrichomonadidae</taxon>
        <taxon>Tritrichomonas</taxon>
    </lineage>
</organism>
<dbReference type="Proteomes" id="UP001470230">
    <property type="component" value="Unassembled WGS sequence"/>
</dbReference>
<keyword evidence="4" id="KW-1185">Reference proteome</keyword>
<evidence type="ECO:0000313" key="3">
    <source>
        <dbReference type="EMBL" id="KAK8889107.1"/>
    </source>
</evidence>
<keyword evidence="2" id="KW-0812">Transmembrane</keyword>
<feature type="region of interest" description="Disordered" evidence="1">
    <location>
        <begin position="477"/>
        <end position="509"/>
    </location>
</feature>
<evidence type="ECO:0000256" key="1">
    <source>
        <dbReference type="SAM" id="MobiDB-lite"/>
    </source>
</evidence>
<keyword evidence="2" id="KW-1133">Transmembrane helix</keyword>